<evidence type="ECO:0000256" key="1">
    <source>
        <dbReference type="PROSITE-ProRule" id="PRU00175"/>
    </source>
</evidence>
<keyword evidence="4" id="KW-1185">Reference proteome</keyword>
<keyword evidence="1" id="KW-0862">Zinc</keyword>
<evidence type="ECO:0000259" key="2">
    <source>
        <dbReference type="PROSITE" id="PS50089"/>
    </source>
</evidence>
<dbReference type="InterPro" id="IPR013083">
    <property type="entry name" value="Znf_RING/FYVE/PHD"/>
</dbReference>
<dbReference type="Gene3D" id="3.30.40.10">
    <property type="entry name" value="Zinc/RING finger domain, C3HC4 (zinc finger)"/>
    <property type="match status" value="1"/>
</dbReference>
<dbReference type="PROSITE" id="PS50089">
    <property type="entry name" value="ZF_RING_2"/>
    <property type="match status" value="1"/>
</dbReference>
<organism evidence="3 4">
    <name type="scientific">Hyaloscypha variabilis (strain UAMH 11265 / GT02V1 / F)</name>
    <name type="common">Meliniomyces variabilis</name>
    <dbReference type="NCBI Taxonomy" id="1149755"/>
    <lineage>
        <taxon>Eukaryota</taxon>
        <taxon>Fungi</taxon>
        <taxon>Dikarya</taxon>
        <taxon>Ascomycota</taxon>
        <taxon>Pezizomycotina</taxon>
        <taxon>Leotiomycetes</taxon>
        <taxon>Helotiales</taxon>
        <taxon>Hyaloscyphaceae</taxon>
        <taxon>Hyaloscypha</taxon>
        <taxon>Hyaloscypha variabilis</taxon>
    </lineage>
</organism>
<keyword evidence="1" id="KW-0863">Zinc-finger</keyword>
<dbReference type="InterPro" id="IPR001841">
    <property type="entry name" value="Znf_RING"/>
</dbReference>
<name>A0A2J6S635_HYAVF</name>
<feature type="domain" description="RING-type" evidence="2">
    <location>
        <begin position="15"/>
        <end position="63"/>
    </location>
</feature>
<dbReference type="EMBL" id="KZ613939">
    <property type="protein sequence ID" value="PMD46231.1"/>
    <property type="molecule type" value="Genomic_DNA"/>
</dbReference>
<evidence type="ECO:0000313" key="3">
    <source>
        <dbReference type="EMBL" id="PMD46231.1"/>
    </source>
</evidence>
<dbReference type="Proteomes" id="UP000235786">
    <property type="component" value="Unassembled WGS sequence"/>
</dbReference>
<dbReference type="OrthoDB" id="3534360at2759"/>
<dbReference type="SUPFAM" id="SSF57850">
    <property type="entry name" value="RING/U-box"/>
    <property type="match status" value="1"/>
</dbReference>
<dbReference type="AlphaFoldDB" id="A0A2J6S635"/>
<accession>A0A2J6S635</accession>
<keyword evidence="1" id="KW-0479">Metal-binding</keyword>
<protein>
    <recommendedName>
        <fullName evidence="2">RING-type domain-containing protein</fullName>
    </recommendedName>
</protein>
<gene>
    <name evidence="3" type="ORF">L207DRAFT_577100</name>
</gene>
<evidence type="ECO:0000313" key="4">
    <source>
        <dbReference type="Proteomes" id="UP000235786"/>
    </source>
</evidence>
<sequence>MSTSQSTVVQDFRKCTICWEPVKTRAILMPCCHEYDFECILPWFQSIIPANRGEVTLPCPLCRQHTKLIRHAYTPSGRYSTFDPIMHFSRTERPGSGDQPQWYRGPLRDLIFMGATEDRLDMQRILAMGPHQTEAFVAFLRGPPSQVARLNKQHLRIFVERWERFLSLLGDAAAQARERPNDAISSFPGFTRQDTLDWDAIDRMNRDELARFRSVFRPRSWNTFEDRQRMYQRSFELENPAQRRDR</sequence>
<dbReference type="STRING" id="1149755.A0A2J6S635"/>
<dbReference type="Pfam" id="PF13639">
    <property type="entry name" value="zf-RING_2"/>
    <property type="match status" value="1"/>
</dbReference>
<reference evidence="3 4" key="1">
    <citation type="submission" date="2016-04" db="EMBL/GenBank/DDBJ databases">
        <title>A degradative enzymes factory behind the ericoid mycorrhizal symbiosis.</title>
        <authorList>
            <consortium name="DOE Joint Genome Institute"/>
            <person name="Martino E."/>
            <person name="Morin E."/>
            <person name="Grelet G."/>
            <person name="Kuo A."/>
            <person name="Kohler A."/>
            <person name="Daghino S."/>
            <person name="Barry K."/>
            <person name="Choi C."/>
            <person name="Cichocki N."/>
            <person name="Clum A."/>
            <person name="Copeland A."/>
            <person name="Hainaut M."/>
            <person name="Haridas S."/>
            <person name="Labutti K."/>
            <person name="Lindquist E."/>
            <person name="Lipzen A."/>
            <person name="Khouja H.-R."/>
            <person name="Murat C."/>
            <person name="Ohm R."/>
            <person name="Olson A."/>
            <person name="Spatafora J."/>
            <person name="Veneault-Fourrey C."/>
            <person name="Henrissat B."/>
            <person name="Grigoriev I."/>
            <person name="Martin F."/>
            <person name="Perotto S."/>
        </authorList>
    </citation>
    <scope>NUCLEOTIDE SEQUENCE [LARGE SCALE GENOMIC DNA]</scope>
    <source>
        <strain evidence="3 4">F</strain>
    </source>
</reference>
<dbReference type="SMART" id="SM00184">
    <property type="entry name" value="RING"/>
    <property type="match status" value="1"/>
</dbReference>
<proteinExistence type="predicted"/>
<dbReference type="GO" id="GO:0008270">
    <property type="term" value="F:zinc ion binding"/>
    <property type="evidence" value="ECO:0007669"/>
    <property type="project" value="UniProtKB-KW"/>
</dbReference>